<comment type="caution">
    <text evidence="2">The sequence shown here is derived from an EMBL/GenBank/DDBJ whole genome shotgun (WGS) entry which is preliminary data.</text>
</comment>
<evidence type="ECO:0000313" key="2">
    <source>
        <dbReference type="EMBL" id="SIS53996.1"/>
    </source>
</evidence>
<sequence>MKNLQLQCLLLILVSCFIMGCKNDKKTEPLTKTSDAELTALITKQVDSLYAVYERFGYDWIEFYADNYVAIYPDSPIQNLTKDSLIAQWEQIYAKYDVQLVHRGRPTIIPSEDMAISYNTFNEIFINKESLDTIKNTGTYIVNWKRQPDDSWKIVFETLQNH</sequence>
<dbReference type="InterPro" id="IPR032710">
    <property type="entry name" value="NTF2-like_dom_sf"/>
</dbReference>
<accession>A0ABY1KNT1</accession>
<dbReference type="Proteomes" id="UP000185728">
    <property type="component" value="Unassembled WGS sequence"/>
</dbReference>
<dbReference type="InterPro" id="IPR027843">
    <property type="entry name" value="DUF4440"/>
</dbReference>
<protein>
    <recommendedName>
        <fullName evidence="1">DUF4440 domain-containing protein</fullName>
    </recommendedName>
</protein>
<name>A0ABY1KNT1_9FLAO</name>
<evidence type="ECO:0000259" key="1">
    <source>
        <dbReference type="Pfam" id="PF14534"/>
    </source>
</evidence>
<feature type="domain" description="DUF4440" evidence="1">
    <location>
        <begin position="62"/>
        <end position="154"/>
    </location>
</feature>
<dbReference type="Pfam" id="PF14534">
    <property type="entry name" value="DUF4440"/>
    <property type="match status" value="1"/>
</dbReference>
<dbReference type="PROSITE" id="PS51257">
    <property type="entry name" value="PROKAR_LIPOPROTEIN"/>
    <property type="match status" value="1"/>
</dbReference>
<proteinExistence type="predicted"/>
<dbReference type="EMBL" id="FTOB01000002">
    <property type="protein sequence ID" value="SIS53996.1"/>
    <property type="molecule type" value="Genomic_DNA"/>
</dbReference>
<dbReference type="SUPFAM" id="SSF54427">
    <property type="entry name" value="NTF2-like"/>
    <property type="match status" value="1"/>
</dbReference>
<reference evidence="2 3" key="1">
    <citation type="submission" date="2017-01" db="EMBL/GenBank/DDBJ databases">
        <authorList>
            <person name="Varghese N."/>
            <person name="Submissions S."/>
        </authorList>
    </citation>
    <scope>NUCLEOTIDE SEQUENCE [LARGE SCALE GENOMIC DNA]</scope>
    <source>
        <strain evidence="2 3">DSM 2061</strain>
    </source>
</reference>
<evidence type="ECO:0000313" key="3">
    <source>
        <dbReference type="Proteomes" id="UP000185728"/>
    </source>
</evidence>
<dbReference type="RefSeq" id="WP_139327631.1">
    <property type="nucleotide sequence ID" value="NZ_FTOB01000002.1"/>
</dbReference>
<organism evidence="2 3">
    <name type="scientific">Zobellia uliginosa</name>
    <dbReference type="NCBI Taxonomy" id="143224"/>
    <lineage>
        <taxon>Bacteria</taxon>
        <taxon>Pseudomonadati</taxon>
        <taxon>Bacteroidota</taxon>
        <taxon>Flavobacteriia</taxon>
        <taxon>Flavobacteriales</taxon>
        <taxon>Flavobacteriaceae</taxon>
        <taxon>Zobellia</taxon>
    </lineage>
</organism>
<keyword evidence="3" id="KW-1185">Reference proteome</keyword>
<gene>
    <name evidence="2" type="ORF">SAMN05421766_102632</name>
</gene>
<dbReference type="Gene3D" id="3.10.450.50">
    <property type="match status" value="1"/>
</dbReference>